<name>A0A1Q3FN03_CULTA</name>
<organism evidence="2">
    <name type="scientific">Culex tarsalis</name>
    <name type="common">Encephalitis mosquito</name>
    <dbReference type="NCBI Taxonomy" id="7177"/>
    <lineage>
        <taxon>Eukaryota</taxon>
        <taxon>Metazoa</taxon>
        <taxon>Ecdysozoa</taxon>
        <taxon>Arthropoda</taxon>
        <taxon>Hexapoda</taxon>
        <taxon>Insecta</taxon>
        <taxon>Pterygota</taxon>
        <taxon>Neoptera</taxon>
        <taxon>Endopterygota</taxon>
        <taxon>Diptera</taxon>
        <taxon>Nematocera</taxon>
        <taxon>Culicoidea</taxon>
        <taxon>Culicidae</taxon>
        <taxon>Culicinae</taxon>
        <taxon>Culicini</taxon>
        <taxon>Culex</taxon>
        <taxon>Culex</taxon>
    </lineage>
</organism>
<dbReference type="EMBL" id="GFDL01006159">
    <property type="protein sequence ID" value="JAV28886.1"/>
    <property type="molecule type" value="Transcribed_RNA"/>
</dbReference>
<evidence type="ECO:0000313" key="2">
    <source>
        <dbReference type="EMBL" id="JAV28886.1"/>
    </source>
</evidence>
<keyword evidence="1" id="KW-0812">Transmembrane</keyword>
<sequence length="84" mass="9020">MCGIFRCCCDCTKKVVCCCCQCAFQTLCCIIFVALIIALAIGLGIYFGIFHNADDGNASTTVTTPASRLLSTLYPKLEDDSLHG</sequence>
<dbReference type="AlphaFoldDB" id="A0A1Q3FN03"/>
<reference evidence="2" key="1">
    <citation type="submission" date="2017-01" db="EMBL/GenBank/DDBJ databases">
        <title>A deep insight into the sialotranscriptome of adult male and female Cluex tarsalis mosquitoes.</title>
        <authorList>
            <person name="Ribeiro J.M."/>
            <person name="Moreira F."/>
            <person name="Bernard K.A."/>
            <person name="Calvo E."/>
        </authorList>
    </citation>
    <scope>NUCLEOTIDE SEQUENCE</scope>
    <source>
        <strain evidence="2">Kern County</strain>
        <tissue evidence="2">Salivary glands</tissue>
    </source>
</reference>
<accession>A0A1Q3FN03</accession>
<keyword evidence="1" id="KW-1133">Transmembrane helix</keyword>
<evidence type="ECO:0000256" key="1">
    <source>
        <dbReference type="SAM" id="Phobius"/>
    </source>
</evidence>
<proteinExistence type="predicted"/>
<protein>
    <submittedName>
        <fullName evidence="2">Putative conserved protein with signal anchor</fullName>
    </submittedName>
</protein>
<keyword evidence="1" id="KW-0472">Membrane</keyword>
<feature type="transmembrane region" description="Helical" evidence="1">
    <location>
        <begin position="23"/>
        <end position="49"/>
    </location>
</feature>